<dbReference type="AlphaFoldDB" id="A0A2H0LV58"/>
<proteinExistence type="predicted"/>
<reference evidence="1 2" key="1">
    <citation type="submission" date="2017-09" db="EMBL/GenBank/DDBJ databases">
        <title>Depth-based differentiation of microbial function through sediment-hosted aquifers and enrichment of novel symbionts in the deep terrestrial subsurface.</title>
        <authorList>
            <person name="Probst A.J."/>
            <person name="Ladd B."/>
            <person name="Jarett J.K."/>
            <person name="Geller-Mcgrath D.E."/>
            <person name="Sieber C.M."/>
            <person name="Emerson J.B."/>
            <person name="Anantharaman K."/>
            <person name="Thomas B.C."/>
            <person name="Malmstrom R."/>
            <person name="Stieglmeier M."/>
            <person name="Klingl A."/>
            <person name="Woyke T."/>
            <person name="Ryan C.M."/>
            <person name="Banfield J.F."/>
        </authorList>
    </citation>
    <scope>NUCLEOTIDE SEQUENCE [LARGE SCALE GENOMIC DNA]</scope>
    <source>
        <strain evidence="1">CG11_big_fil_rev_8_21_14_0_20_42_13</strain>
    </source>
</reference>
<dbReference type="PANTHER" id="PTHR43739">
    <property type="entry name" value="XYLOGLUCANASE (EUROFUNG)"/>
    <property type="match status" value="1"/>
</dbReference>
<protein>
    <recommendedName>
        <fullName evidence="3">Photosynthesis system II assembly factor Ycf48/Hcf136-like domain-containing protein</fullName>
    </recommendedName>
</protein>
<evidence type="ECO:0000313" key="2">
    <source>
        <dbReference type="Proteomes" id="UP000229641"/>
    </source>
</evidence>
<dbReference type="PANTHER" id="PTHR43739:SF5">
    <property type="entry name" value="EXO-ALPHA-SIALIDASE"/>
    <property type="match status" value="1"/>
</dbReference>
<dbReference type="Proteomes" id="UP000229641">
    <property type="component" value="Unassembled WGS sequence"/>
</dbReference>
<organism evidence="1 2">
    <name type="scientific">Candidatus Ghiorseimicrobium undicola</name>
    <dbReference type="NCBI Taxonomy" id="1974746"/>
    <lineage>
        <taxon>Bacteria</taxon>
        <taxon>Pseudomonadati</taxon>
        <taxon>Candidatus Omnitrophota</taxon>
        <taxon>Candidatus Ghiorseimicrobium</taxon>
    </lineage>
</organism>
<dbReference type="InterPro" id="IPR052025">
    <property type="entry name" value="Xyloglucanase_GH74"/>
</dbReference>
<comment type="caution">
    <text evidence="1">The sequence shown here is derived from an EMBL/GenBank/DDBJ whole genome shotgun (WGS) entry which is preliminary data.</text>
</comment>
<dbReference type="Gene3D" id="2.130.10.10">
    <property type="entry name" value="YVTN repeat-like/Quinoprotein amine dehydrogenase"/>
    <property type="match status" value="2"/>
</dbReference>
<sequence length="509" mass="57639">MRRLIWVISLLLLFSRTALCDFGFRQINKGLADLNITALAVSSVNPNTAYAGSGKAIYRTDGGGRWRNVLTLKGVGRRINFLAFDALEPDIIFAATHDGLLRIKDADSVTWEKLFSGIGEEKYCTYVLAEGKEIFLGTKSGLFYSRDRGTSWQKAKGELGNSYITSIEKSEDALYVSTRRKLFASRDSGDKWEKLFVYSSSATETEGDILENEAEDIIQPENDEGGRISIDRESGKVYWCIEDGIFESSDGGVSFGKLSSIGLSNIIKRSVLIHSGNLYVSTKKGIFVLKKDEKSWKNIFQGLTTYDIRDSVLDGLGRLWLATYKGVFRSSNQNILIHANSAKVNNWRIYFYDEPGIAELRQAAIKYAEVIDPQKIKFLRRGARLKALLPNVDLDYNKTVNYDSGSDSYYIGPQDWSVGFSWDLGDLVWSDQQRLIDSQVRLMVELRDDILTDLTRLYYERRKLQLDLFLSPPQDSNVRLEKELRLEELTASIDALTDGYLSRQLGLQY</sequence>
<dbReference type="GO" id="GO:0010411">
    <property type="term" value="P:xyloglucan metabolic process"/>
    <property type="evidence" value="ECO:0007669"/>
    <property type="project" value="TreeGrafter"/>
</dbReference>
<name>A0A2H0LV58_9BACT</name>
<gene>
    <name evidence="1" type="ORF">COV72_09330</name>
</gene>
<dbReference type="InterPro" id="IPR015943">
    <property type="entry name" value="WD40/YVTN_repeat-like_dom_sf"/>
</dbReference>
<dbReference type="EMBL" id="PCWA01000113">
    <property type="protein sequence ID" value="PIQ88236.1"/>
    <property type="molecule type" value="Genomic_DNA"/>
</dbReference>
<evidence type="ECO:0008006" key="3">
    <source>
        <dbReference type="Google" id="ProtNLM"/>
    </source>
</evidence>
<dbReference type="SUPFAM" id="SSF110296">
    <property type="entry name" value="Oligoxyloglucan reducing end-specific cellobiohydrolase"/>
    <property type="match status" value="1"/>
</dbReference>
<evidence type="ECO:0000313" key="1">
    <source>
        <dbReference type="EMBL" id="PIQ88236.1"/>
    </source>
</evidence>
<accession>A0A2H0LV58</accession>